<dbReference type="AlphaFoldDB" id="A0A972FRG1"/>
<dbReference type="Pfam" id="PF04384">
    <property type="entry name" value="Fe-S_assembly"/>
    <property type="match status" value="1"/>
</dbReference>
<dbReference type="SUPFAM" id="SSF140319">
    <property type="entry name" value="IscX-like"/>
    <property type="match status" value="1"/>
</dbReference>
<dbReference type="PANTHER" id="PTHR37532:SF1">
    <property type="entry name" value="PROTEIN ISCX"/>
    <property type="match status" value="1"/>
</dbReference>
<dbReference type="PANTHER" id="PTHR37532">
    <property type="entry name" value="PROTEIN ISCX"/>
    <property type="match status" value="1"/>
</dbReference>
<name>A0A972FRG1_9GAMM</name>
<organism evidence="1 2">
    <name type="scientific">Shewanella salipaludis</name>
    <dbReference type="NCBI Taxonomy" id="2723052"/>
    <lineage>
        <taxon>Bacteria</taxon>
        <taxon>Pseudomonadati</taxon>
        <taxon>Pseudomonadota</taxon>
        <taxon>Gammaproteobacteria</taxon>
        <taxon>Alteromonadales</taxon>
        <taxon>Shewanellaceae</taxon>
        <taxon>Shewanella</taxon>
    </lineage>
</organism>
<dbReference type="InterPro" id="IPR007479">
    <property type="entry name" value="ISC_FeS_clus_asmbl_IscsX"/>
</dbReference>
<comment type="caution">
    <text evidence="1">The sequence shown here is derived from an EMBL/GenBank/DDBJ whole genome shotgun (WGS) entry which is preliminary data.</text>
</comment>
<keyword evidence="2" id="KW-1185">Reference proteome</keyword>
<dbReference type="EMBL" id="JAAXYH010000002">
    <property type="protein sequence ID" value="NMH64377.1"/>
    <property type="molecule type" value="Genomic_DNA"/>
</dbReference>
<accession>A0A972FRG1</accession>
<gene>
    <name evidence="1" type="primary">iscX</name>
    <name evidence="1" type="ORF">HC757_04245</name>
</gene>
<dbReference type="GO" id="GO:0016226">
    <property type="term" value="P:iron-sulfur cluster assembly"/>
    <property type="evidence" value="ECO:0007669"/>
    <property type="project" value="UniProtKB-UniRule"/>
</dbReference>
<dbReference type="Gene3D" id="1.10.10.600">
    <property type="entry name" value="IscX-like"/>
    <property type="match status" value="1"/>
</dbReference>
<protein>
    <submittedName>
        <fullName evidence="1">Fe-S cluster assembly protein IscX</fullName>
    </submittedName>
</protein>
<evidence type="ECO:0000313" key="2">
    <source>
        <dbReference type="Proteomes" id="UP000737113"/>
    </source>
</evidence>
<dbReference type="GO" id="GO:0005829">
    <property type="term" value="C:cytosol"/>
    <property type="evidence" value="ECO:0007669"/>
    <property type="project" value="TreeGrafter"/>
</dbReference>
<proteinExistence type="predicted"/>
<dbReference type="RefSeq" id="WP_169563059.1">
    <property type="nucleotide sequence ID" value="NZ_JAAXYH010000002.1"/>
</dbReference>
<dbReference type="Proteomes" id="UP000737113">
    <property type="component" value="Unassembled WGS sequence"/>
</dbReference>
<dbReference type="NCBIfam" id="TIGR03412">
    <property type="entry name" value="iscX_yfhJ"/>
    <property type="match status" value="1"/>
</dbReference>
<sequence length="65" mass="7604">MGLKWIDSLDVALELLEKHPEVDPQKVLFVDLRDWVLELEDFDDDPAHCGERVLEAIQQCWIAEK</sequence>
<dbReference type="PIRSF" id="PIRSF039003">
    <property type="entry name" value="IscX"/>
    <property type="match status" value="1"/>
</dbReference>
<evidence type="ECO:0000313" key="1">
    <source>
        <dbReference type="EMBL" id="NMH64377.1"/>
    </source>
</evidence>
<dbReference type="GO" id="GO:0008198">
    <property type="term" value="F:ferrous iron binding"/>
    <property type="evidence" value="ECO:0007669"/>
    <property type="project" value="TreeGrafter"/>
</dbReference>
<dbReference type="InterPro" id="IPR036762">
    <property type="entry name" value="IscX-like_sf"/>
</dbReference>
<reference evidence="1" key="1">
    <citation type="submission" date="2020-04" db="EMBL/GenBank/DDBJ databases">
        <title>Description of Shewanella salipaludis sp. nov., isolated from a salt marsh.</title>
        <authorList>
            <person name="Park S."/>
            <person name="Yoon J.-H."/>
        </authorList>
    </citation>
    <scope>NUCLEOTIDE SEQUENCE</scope>
    <source>
        <strain evidence="1">SHSM-M6</strain>
    </source>
</reference>